<proteinExistence type="predicted"/>
<reference evidence="1 2" key="1">
    <citation type="submission" date="2018-06" db="EMBL/GenBank/DDBJ databases">
        <authorList>
            <consortium name="Pathogen Informatics"/>
            <person name="Doyle S."/>
        </authorList>
    </citation>
    <scope>NUCLEOTIDE SEQUENCE [LARGE SCALE GENOMIC DNA]</scope>
    <source>
        <strain evidence="1 2">NCTC11343</strain>
    </source>
</reference>
<evidence type="ECO:0000313" key="1">
    <source>
        <dbReference type="EMBL" id="SPZ92438.1"/>
    </source>
</evidence>
<evidence type="ECO:0008006" key="3">
    <source>
        <dbReference type="Google" id="ProtNLM"/>
    </source>
</evidence>
<gene>
    <name evidence="1" type="ORF">NCTC11343_04486</name>
</gene>
<dbReference type="InterPro" id="IPR043727">
    <property type="entry name" value="Lmo0937-like"/>
</dbReference>
<organism evidence="1 2">
    <name type="scientific">Sphingobacterium multivorum</name>
    <dbReference type="NCBI Taxonomy" id="28454"/>
    <lineage>
        <taxon>Bacteria</taxon>
        <taxon>Pseudomonadati</taxon>
        <taxon>Bacteroidota</taxon>
        <taxon>Sphingobacteriia</taxon>
        <taxon>Sphingobacteriales</taxon>
        <taxon>Sphingobacteriaceae</taxon>
        <taxon>Sphingobacterium</taxon>
    </lineage>
</organism>
<protein>
    <recommendedName>
        <fullName evidence="3">Lmo0937 family membrane protein</fullName>
    </recommendedName>
</protein>
<accession>A0A2X2JEX3</accession>
<sequence length="59" mass="6794">MEDLLYLAGIGMVIMWAVTFLGGFITEDFIHILLFFAMIVFIFRAIKGFNNSKVHQPQQ</sequence>
<dbReference type="Proteomes" id="UP000251241">
    <property type="component" value="Unassembled WGS sequence"/>
</dbReference>
<name>A0A2X2JEX3_SPHMU</name>
<dbReference type="AlphaFoldDB" id="A0A2X2JEX3"/>
<dbReference type="EMBL" id="UAUU01000011">
    <property type="protein sequence ID" value="SPZ92438.1"/>
    <property type="molecule type" value="Genomic_DNA"/>
</dbReference>
<dbReference type="RefSeq" id="WP_112375885.1">
    <property type="nucleotide sequence ID" value="NZ_CP069793.1"/>
</dbReference>
<dbReference type="GeneID" id="97183681"/>
<evidence type="ECO:0000313" key="2">
    <source>
        <dbReference type="Proteomes" id="UP000251241"/>
    </source>
</evidence>
<dbReference type="NCBIfam" id="NF033488">
    <property type="entry name" value="lmo0937_fam_TM"/>
    <property type="match status" value="1"/>
</dbReference>